<keyword evidence="1" id="KW-0732">Signal</keyword>
<accession>A0ABT7PJJ3</accession>
<evidence type="ECO:0000256" key="1">
    <source>
        <dbReference type="SAM" id="SignalP"/>
    </source>
</evidence>
<feature type="signal peptide" evidence="1">
    <location>
        <begin position="1"/>
        <end position="24"/>
    </location>
</feature>
<reference evidence="2 3" key="1">
    <citation type="submission" date="2023-06" db="EMBL/GenBank/DDBJ databases">
        <title>Roseiconus lacunae JC819 isolated from Gulf of Mannar region, Tamil Nadu.</title>
        <authorList>
            <person name="Pk S."/>
            <person name="Ch S."/>
            <person name="Ch V.R."/>
        </authorList>
    </citation>
    <scope>NUCLEOTIDE SEQUENCE [LARGE SCALE GENOMIC DNA]</scope>
    <source>
        <strain evidence="2 3">JC819</strain>
    </source>
</reference>
<evidence type="ECO:0000313" key="3">
    <source>
        <dbReference type="Proteomes" id="UP001239462"/>
    </source>
</evidence>
<name>A0ABT7PJJ3_9BACT</name>
<organism evidence="2 3">
    <name type="scientific">Roseiconus lacunae</name>
    <dbReference type="NCBI Taxonomy" id="2605694"/>
    <lineage>
        <taxon>Bacteria</taxon>
        <taxon>Pseudomonadati</taxon>
        <taxon>Planctomycetota</taxon>
        <taxon>Planctomycetia</taxon>
        <taxon>Pirellulales</taxon>
        <taxon>Pirellulaceae</taxon>
        <taxon>Roseiconus</taxon>
    </lineage>
</organism>
<dbReference type="Proteomes" id="UP001239462">
    <property type="component" value="Unassembled WGS sequence"/>
</dbReference>
<protein>
    <submittedName>
        <fullName evidence="2">Uncharacterized protein</fullName>
    </submittedName>
</protein>
<keyword evidence="3" id="KW-1185">Reference proteome</keyword>
<dbReference type="RefSeq" id="WP_230776823.1">
    <property type="nucleotide sequence ID" value="NZ_JAJMQV010000088.1"/>
</dbReference>
<gene>
    <name evidence="2" type="ORF">QTN89_14560</name>
</gene>
<dbReference type="EMBL" id="JASZZN010000009">
    <property type="protein sequence ID" value="MDM4016665.1"/>
    <property type="molecule type" value="Genomic_DNA"/>
</dbReference>
<evidence type="ECO:0000313" key="2">
    <source>
        <dbReference type="EMBL" id="MDM4016665.1"/>
    </source>
</evidence>
<comment type="caution">
    <text evidence="2">The sequence shown here is derived from an EMBL/GenBank/DDBJ whole genome shotgun (WGS) entry which is preliminary data.</text>
</comment>
<proteinExistence type="predicted"/>
<sequence>MVACLRRRLLVGLCNAILFGAAVPAGLLTESVLAQDADSASSGKIENAKGATRSDRLYAEFDRTGKSLDFKTKDGQVYQWQSDPLFRFSAEGMNFGSVYVWTDPKGHLALVGTIGSIPISGDDFEFVEFHLMNPSPIEPLRIGKLGPKVWEPNVDTLALKPIPDAPAVAAQAGTRLRQMRGLARRFSAEMINAGQTNTLRLLPQPLYRYQNSTEEFDGALFAFVWDTGTDPEVLLRIELIGSGDEARWAYQPMRFTYRAVNASLDQKRIWEQAEFYERDQSRQSAPYMTTLTRQIP</sequence>
<feature type="chain" id="PRO_5047058890" evidence="1">
    <location>
        <begin position="25"/>
        <end position="296"/>
    </location>
</feature>